<name>A0A1F2P5I9_9EURY</name>
<dbReference type="EMBL" id="DRIE01000126">
    <property type="protein sequence ID" value="HEC57760.1"/>
    <property type="molecule type" value="Genomic_DNA"/>
</dbReference>
<comment type="caution">
    <text evidence="2">The sequence shown here is derived from an EMBL/GenBank/DDBJ whole genome shotgun (WGS) entry which is preliminary data.</text>
</comment>
<dbReference type="EMBL" id="LYOR01000005">
    <property type="protein sequence ID" value="OFV65936.1"/>
    <property type="molecule type" value="Genomic_DNA"/>
</dbReference>
<dbReference type="Proteomes" id="UP000885936">
    <property type="component" value="Unassembled WGS sequence"/>
</dbReference>
<evidence type="ECO:0000313" key="3">
    <source>
        <dbReference type="Proteomes" id="UP000185779"/>
    </source>
</evidence>
<evidence type="ECO:0000313" key="1">
    <source>
        <dbReference type="EMBL" id="HEC57760.1"/>
    </source>
</evidence>
<keyword evidence="3" id="KW-1185">Reference proteome</keyword>
<gene>
    <name evidence="1" type="ORF">ENI32_07830</name>
    <name evidence="2" type="ORF">SBU_001118</name>
</gene>
<reference evidence="1" key="2">
    <citation type="journal article" date="2020" name="mSystems">
        <title>Genome- and Community-Level Interaction Insights into Carbon Utilization and Element Cycling Functions of Hydrothermarchaeota in Hydrothermal Sediment.</title>
        <authorList>
            <person name="Zhou Z."/>
            <person name="Liu Y."/>
            <person name="Xu W."/>
            <person name="Pan J."/>
            <person name="Luo Z.H."/>
            <person name="Li M."/>
        </authorList>
    </citation>
    <scope>NUCLEOTIDE SEQUENCE [LARGE SCALE GENOMIC DNA]</scope>
    <source>
        <strain evidence="1">HyVt-386</strain>
    </source>
</reference>
<dbReference type="STRING" id="1839936.SBU_001118"/>
<protein>
    <submittedName>
        <fullName evidence="2">Uncharacterized protein</fullName>
    </submittedName>
</protein>
<sequence>MLRKNISLTDEHIRMLEPFIKEHDGNISAAMRCAIEIACGAAPSFQERGFTRLPSPLARWLIESTGGLIPRVDVIKELMCEMGFDDRGSSIEEVCERVRRMVETSGLPVQVELMERGVGSLVIKFKGSDPLLNEFVAKIVSLVFASLNPPYRIKEADDPSTLIKVHYEQGGDAHRRILEHFGYNQPFLDEFIKRWEWWRWVVDTTAMLNYRVIFITQEVLEGLIQGKECPGGITYLERRSGKYYREIPFDEFFHLLREEFRNAGIVEEMTYLEDKGEILIYHNFYEPEVIERISRWIRSLIAIHWKKLEYETSSLTTYFRRIDDE</sequence>
<dbReference type="AlphaFoldDB" id="A0A1F2P5I9"/>
<proteinExistence type="predicted"/>
<dbReference type="Proteomes" id="UP000185779">
    <property type="component" value="Unassembled WGS sequence"/>
</dbReference>
<reference evidence="2 3" key="1">
    <citation type="submission" date="2016-05" db="EMBL/GenBank/DDBJ databases">
        <title>Microbial consortia oxidize butane by reversing methanogenesis.</title>
        <authorList>
            <person name="Laso-Perez R."/>
            <person name="Richter M."/>
            <person name="Wegener G."/>
            <person name="Musat F."/>
        </authorList>
    </citation>
    <scope>NUCLEOTIDE SEQUENCE [LARGE SCALE GENOMIC DNA]</scope>
    <source>
        <strain evidence="2">BOX1</strain>
    </source>
</reference>
<organism evidence="2 3">
    <name type="scientific">Candidatus Syntropharchaeum butanivorans</name>
    <dbReference type="NCBI Taxonomy" id="1839936"/>
    <lineage>
        <taxon>Archaea</taxon>
        <taxon>Methanobacteriati</taxon>
        <taxon>Methanobacteriota</taxon>
        <taxon>Stenosarchaea group</taxon>
        <taxon>Methanomicrobia</taxon>
        <taxon>Methanosarcinales</taxon>
        <taxon>ANME-2 cluster</taxon>
        <taxon>Candidatus Syntropharchaeum</taxon>
    </lineage>
</organism>
<evidence type="ECO:0000313" key="2">
    <source>
        <dbReference type="EMBL" id="OFV65936.1"/>
    </source>
</evidence>
<accession>A0A1F2P5I9</accession>